<reference evidence="3" key="1">
    <citation type="journal article" date="2019" name="bioRxiv">
        <title>The Genome of the Zebra Mussel, Dreissena polymorpha: A Resource for Invasive Species Research.</title>
        <authorList>
            <person name="McCartney M.A."/>
            <person name="Auch B."/>
            <person name="Kono T."/>
            <person name="Mallez S."/>
            <person name="Zhang Y."/>
            <person name="Obille A."/>
            <person name="Becker A."/>
            <person name="Abrahante J.E."/>
            <person name="Garbe J."/>
            <person name="Badalamenti J.P."/>
            <person name="Herman A."/>
            <person name="Mangelson H."/>
            <person name="Liachko I."/>
            <person name="Sullivan S."/>
            <person name="Sone E.D."/>
            <person name="Koren S."/>
            <person name="Silverstein K.A.T."/>
            <person name="Beckman K.B."/>
            <person name="Gohl D.M."/>
        </authorList>
    </citation>
    <scope>NUCLEOTIDE SEQUENCE</scope>
    <source>
        <strain evidence="3">Duluth1</strain>
        <tissue evidence="3">Whole animal</tissue>
    </source>
</reference>
<comment type="caution">
    <text evidence="3">The sequence shown here is derived from an EMBL/GenBank/DDBJ whole genome shotgun (WGS) entry which is preliminary data.</text>
</comment>
<protein>
    <submittedName>
        <fullName evidence="3">Uncharacterized protein</fullName>
    </submittedName>
</protein>
<evidence type="ECO:0000313" key="4">
    <source>
        <dbReference type="Proteomes" id="UP000828390"/>
    </source>
</evidence>
<feature type="transmembrane region" description="Helical" evidence="2">
    <location>
        <begin position="241"/>
        <end position="266"/>
    </location>
</feature>
<keyword evidence="2" id="KW-0472">Membrane</keyword>
<feature type="transmembrane region" description="Helical" evidence="2">
    <location>
        <begin position="196"/>
        <end position="221"/>
    </location>
</feature>
<keyword evidence="2" id="KW-1133">Transmembrane helix</keyword>
<name>A0A9D4HZ23_DREPO</name>
<evidence type="ECO:0000256" key="1">
    <source>
        <dbReference type="SAM" id="MobiDB-lite"/>
    </source>
</evidence>
<organism evidence="3 4">
    <name type="scientific">Dreissena polymorpha</name>
    <name type="common">Zebra mussel</name>
    <name type="synonym">Mytilus polymorpha</name>
    <dbReference type="NCBI Taxonomy" id="45954"/>
    <lineage>
        <taxon>Eukaryota</taxon>
        <taxon>Metazoa</taxon>
        <taxon>Spiralia</taxon>
        <taxon>Lophotrochozoa</taxon>
        <taxon>Mollusca</taxon>
        <taxon>Bivalvia</taxon>
        <taxon>Autobranchia</taxon>
        <taxon>Heteroconchia</taxon>
        <taxon>Euheterodonta</taxon>
        <taxon>Imparidentia</taxon>
        <taxon>Neoheterodontei</taxon>
        <taxon>Myida</taxon>
        <taxon>Dreissenoidea</taxon>
        <taxon>Dreissenidae</taxon>
        <taxon>Dreissena</taxon>
    </lineage>
</organism>
<feature type="transmembrane region" description="Helical" evidence="2">
    <location>
        <begin position="101"/>
        <end position="119"/>
    </location>
</feature>
<gene>
    <name evidence="3" type="ORF">DPMN_044561</name>
</gene>
<feature type="region of interest" description="Disordered" evidence="1">
    <location>
        <begin position="167"/>
        <end position="187"/>
    </location>
</feature>
<dbReference type="AlphaFoldDB" id="A0A9D4HZ23"/>
<dbReference type="Proteomes" id="UP000828390">
    <property type="component" value="Unassembled WGS sequence"/>
</dbReference>
<sequence>MGSETRQVEGNILVKYLRQPNDQEHFVLPNVPTFDDLQMSSPDSSAPKMRRPSDGKDDKTQTTCSSVCRKITDACAEMFSICVKPLLRRFLTVHKRDKRGVICWILLVITFSRFVAGAVKLQSDCEKEQCVGIYLFFKGVLGLIFWAIFLVVRRLMNMERDLAKKKEEENEKNVEKKTDSDKDRNVEKQKDSNDNLFVTVYICADSLFGFGWCIVGMVWVFGNYSAMISECPGYVRDWNSAYITFAVLLSGVDLAVFLVFIIYVLCMEGCGDKK</sequence>
<keyword evidence="4" id="KW-1185">Reference proteome</keyword>
<keyword evidence="2" id="KW-0812">Transmembrane</keyword>
<feature type="compositionally biased region" description="Basic and acidic residues" evidence="1">
    <location>
        <begin position="51"/>
        <end position="60"/>
    </location>
</feature>
<feature type="transmembrane region" description="Helical" evidence="2">
    <location>
        <begin position="131"/>
        <end position="152"/>
    </location>
</feature>
<evidence type="ECO:0000256" key="2">
    <source>
        <dbReference type="SAM" id="Phobius"/>
    </source>
</evidence>
<proteinExistence type="predicted"/>
<reference evidence="3" key="2">
    <citation type="submission" date="2020-11" db="EMBL/GenBank/DDBJ databases">
        <authorList>
            <person name="McCartney M.A."/>
            <person name="Auch B."/>
            <person name="Kono T."/>
            <person name="Mallez S."/>
            <person name="Becker A."/>
            <person name="Gohl D.M."/>
            <person name="Silverstein K.A.T."/>
            <person name="Koren S."/>
            <person name="Bechman K.B."/>
            <person name="Herman A."/>
            <person name="Abrahante J.E."/>
            <person name="Garbe J."/>
        </authorList>
    </citation>
    <scope>NUCLEOTIDE SEQUENCE</scope>
    <source>
        <strain evidence="3">Duluth1</strain>
        <tissue evidence="3">Whole animal</tissue>
    </source>
</reference>
<feature type="region of interest" description="Disordered" evidence="1">
    <location>
        <begin position="33"/>
        <end position="61"/>
    </location>
</feature>
<evidence type="ECO:0000313" key="3">
    <source>
        <dbReference type="EMBL" id="KAH3737962.1"/>
    </source>
</evidence>
<accession>A0A9D4HZ23</accession>
<dbReference type="EMBL" id="JAIWYP010000011">
    <property type="protein sequence ID" value="KAH3737962.1"/>
    <property type="molecule type" value="Genomic_DNA"/>
</dbReference>